<dbReference type="Pfam" id="PF13927">
    <property type="entry name" value="Ig_3"/>
    <property type="match status" value="4"/>
</dbReference>
<dbReference type="AlphaFoldDB" id="A0A9J6FML9"/>
<dbReference type="InterPro" id="IPR013098">
    <property type="entry name" value="Ig_I-set"/>
</dbReference>
<dbReference type="SUPFAM" id="SSF48726">
    <property type="entry name" value="Immunoglobulin"/>
    <property type="match status" value="8"/>
</dbReference>
<protein>
    <recommendedName>
        <fullName evidence="3">Ig-like domain-containing protein</fullName>
    </recommendedName>
</protein>
<feature type="domain" description="Ig-like" evidence="3">
    <location>
        <begin position="413"/>
        <end position="485"/>
    </location>
</feature>
<evidence type="ECO:0000256" key="1">
    <source>
        <dbReference type="ARBA" id="ARBA00023319"/>
    </source>
</evidence>
<reference evidence="4 5" key="1">
    <citation type="journal article" date="2020" name="Cell">
        <title>Large-Scale Comparative Analyses of Tick Genomes Elucidate Their Genetic Diversity and Vector Capacities.</title>
        <authorList>
            <consortium name="Tick Genome and Microbiome Consortium (TIGMIC)"/>
            <person name="Jia N."/>
            <person name="Wang J."/>
            <person name="Shi W."/>
            <person name="Du L."/>
            <person name="Sun Y."/>
            <person name="Zhan W."/>
            <person name="Jiang J.F."/>
            <person name="Wang Q."/>
            <person name="Zhang B."/>
            <person name="Ji P."/>
            <person name="Bell-Sakyi L."/>
            <person name="Cui X.M."/>
            <person name="Yuan T.T."/>
            <person name="Jiang B.G."/>
            <person name="Yang W.F."/>
            <person name="Lam T.T."/>
            <person name="Chang Q.C."/>
            <person name="Ding S.J."/>
            <person name="Wang X.J."/>
            <person name="Zhu J.G."/>
            <person name="Ruan X.D."/>
            <person name="Zhao L."/>
            <person name="Wei J.T."/>
            <person name="Ye R.Z."/>
            <person name="Que T.C."/>
            <person name="Du C.H."/>
            <person name="Zhou Y.H."/>
            <person name="Cheng J.X."/>
            <person name="Dai P.F."/>
            <person name="Guo W.B."/>
            <person name="Han X.H."/>
            <person name="Huang E.J."/>
            <person name="Li L.F."/>
            <person name="Wei W."/>
            <person name="Gao Y.C."/>
            <person name="Liu J.Z."/>
            <person name="Shao H.Z."/>
            <person name="Wang X."/>
            <person name="Wang C.C."/>
            <person name="Yang T.C."/>
            <person name="Huo Q.B."/>
            <person name="Li W."/>
            <person name="Chen H.Y."/>
            <person name="Chen S.E."/>
            <person name="Zhou L.G."/>
            <person name="Ni X.B."/>
            <person name="Tian J.H."/>
            <person name="Sheng Y."/>
            <person name="Liu T."/>
            <person name="Pan Y.S."/>
            <person name="Xia L.Y."/>
            <person name="Li J."/>
            <person name="Zhao F."/>
            <person name="Cao W.C."/>
        </authorList>
    </citation>
    <scope>NUCLEOTIDE SEQUENCE [LARGE SCALE GENOMIC DNA]</scope>
    <source>
        <strain evidence="4">HaeL-2018</strain>
    </source>
</reference>
<keyword evidence="5" id="KW-1185">Reference proteome</keyword>
<dbReference type="Gene3D" id="2.60.40.10">
    <property type="entry name" value="Immunoglobulins"/>
    <property type="match status" value="8"/>
</dbReference>
<keyword evidence="1" id="KW-0393">Immunoglobulin domain</keyword>
<feature type="signal peptide" evidence="2">
    <location>
        <begin position="1"/>
        <end position="31"/>
    </location>
</feature>
<feature type="domain" description="Ig-like" evidence="3">
    <location>
        <begin position="65"/>
        <end position="155"/>
    </location>
</feature>
<feature type="domain" description="Ig-like" evidence="3">
    <location>
        <begin position="875"/>
        <end position="965"/>
    </location>
</feature>
<gene>
    <name evidence="4" type="ORF">HPB48_008461</name>
</gene>
<dbReference type="GO" id="GO:0050808">
    <property type="term" value="P:synapse organization"/>
    <property type="evidence" value="ECO:0007669"/>
    <property type="project" value="TreeGrafter"/>
</dbReference>
<dbReference type="PROSITE" id="PS50835">
    <property type="entry name" value="IG_LIKE"/>
    <property type="match status" value="8"/>
</dbReference>
<dbReference type="Pfam" id="PF07679">
    <property type="entry name" value="I-set"/>
    <property type="match status" value="4"/>
</dbReference>
<dbReference type="InterPro" id="IPR050958">
    <property type="entry name" value="Cell_Adh-Cytoskel_Orgn"/>
</dbReference>
<evidence type="ECO:0000256" key="2">
    <source>
        <dbReference type="SAM" id="SignalP"/>
    </source>
</evidence>
<dbReference type="EMBL" id="JABSTR010000002">
    <property type="protein sequence ID" value="KAH9364301.1"/>
    <property type="molecule type" value="Genomic_DNA"/>
</dbReference>
<dbReference type="FunFam" id="2.60.40.10:FF:000333">
    <property type="entry name" value="Down syndrome cell adhesion molecule"/>
    <property type="match status" value="7"/>
</dbReference>
<dbReference type="PANTHER" id="PTHR45080">
    <property type="entry name" value="CONTACTIN 5"/>
    <property type="match status" value="1"/>
</dbReference>
<feature type="domain" description="Ig-like" evidence="3">
    <location>
        <begin position="219"/>
        <end position="310"/>
    </location>
</feature>
<sequence length="1031" mass="111617">MFVEVLALCSPKRITIFITFLVCLEIHKVLAVTPTQSCGQSAETLESTRKQRCGRQTRDVNSKPPEIQPFSFSKNSALGQRASVGCLVVGGTAPFRFHWEQNGRAIVNSASKYAKTKSEDLATVVIEKVGAQDVGNYTCFVTNAFGTDSYTALLVVEAPALPRPSLYGGAVRQLGRADLLPPPYAVYAYVSEVMATITVIAFLQAVGYLAVQGSSYDSPQIQPFSFPRNLRLGLKTSVACMAYSGTGPFEFLWKHDGKVVDDSAATKYVKIIAENIATLTIERVQTVDIGNYTCIVNSAAGKDSYTAELTTEGTVDTPVIMPYSFPKNVALGQKTIVTCVAQSGASPLDFQWWHNGRAIVDTSSRYSKKLAERVSTMSIEKLSAEDLGNYTCVVSNSAGQDTFTAPLLVEDLPRIQPFSFPENVNLGDEASVTCVVTRGSKPLRVTWTQDGKVVPNSDRKFAKVLLDNINTLTIRSVKAEDVGELQLHCKQRLRKSHRVCNLSRSKSDRWRSVSVYAGNSAHIWPEPPPSTLIVRNPDRWTSVSTGFTFVLDYGIIRNFKKSRKAAPAEVMIRSLRFILLVTFVRAYGPPEISPFSFSRNVLPGQKAVANCAVVGGDGPFTFHWTQDGRKLQTSATKYVKAITDTIVALTIEEVGLEDVGNYTCTVSNAAAEDSYTGALVVKGRPEIMPFSFSKNIALGQKATVTCVVSHGTGPFRIEWKHGEPRVVSDSRKHVQTVNENVVVLTIDSVTAEDIGNYTCNVVNEAGTAAYSSLLAVEEPPVIMPFAFARDSRLGQKTFVTCAVARGTQPLKISWTHGGKPLVNTDHKYATALTSNIVTMTIEQLSAEDIGNYTCTATNEAGIDSVTAALLVEGPPEVQPFFFSKNVALGGRAVVHCAVVGGRGPFVFRWSMNGNDLQSSNSKYSEAVSEEVVALTIEKITAEDVGNYTCTVSNSAGSDSFTAALAVKGPPAIMPFSFLKNLVLGQKTIATCVVSSGTGPFDFVWTHGDRTVSSNPRKQVKVLARKCGSAVD</sequence>
<feature type="domain" description="Ig-like" evidence="3">
    <location>
        <begin position="685"/>
        <end position="775"/>
    </location>
</feature>
<organism evidence="4 5">
    <name type="scientific">Haemaphysalis longicornis</name>
    <name type="common">Bush tick</name>
    <dbReference type="NCBI Taxonomy" id="44386"/>
    <lineage>
        <taxon>Eukaryota</taxon>
        <taxon>Metazoa</taxon>
        <taxon>Ecdysozoa</taxon>
        <taxon>Arthropoda</taxon>
        <taxon>Chelicerata</taxon>
        <taxon>Arachnida</taxon>
        <taxon>Acari</taxon>
        <taxon>Parasitiformes</taxon>
        <taxon>Ixodida</taxon>
        <taxon>Ixodoidea</taxon>
        <taxon>Ixodidae</taxon>
        <taxon>Haemaphysalinae</taxon>
        <taxon>Haemaphysalis</taxon>
    </lineage>
</organism>
<dbReference type="SMART" id="SM00409">
    <property type="entry name" value="IG"/>
    <property type="match status" value="8"/>
</dbReference>
<dbReference type="InterPro" id="IPR003598">
    <property type="entry name" value="Ig_sub2"/>
</dbReference>
<dbReference type="GO" id="GO:0007156">
    <property type="term" value="P:homophilic cell adhesion via plasma membrane adhesion molecules"/>
    <property type="evidence" value="ECO:0007669"/>
    <property type="project" value="TreeGrafter"/>
</dbReference>
<feature type="domain" description="Ig-like" evidence="3">
    <location>
        <begin position="590"/>
        <end position="676"/>
    </location>
</feature>
<dbReference type="InterPro" id="IPR013783">
    <property type="entry name" value="Ig-like_fold"/>
</dbReference>
<dbReference type="OMA" id="QNDGMER"/>
<dbReference type="InterPro" id="IPR007110">
    <property type="entry name" value="Ig-like_dom"/>
</dbReference>
<accession>A0A9J6FML9</accession>
<dbReference type="OrthoDB" id="6434169at2759"/>
<dbReference type="VEuPathDB" id="VectorBase:HLOH_050728"/>
<feature type="domain" description="Ig-like" evidence="3">
    <location>
        <begin position="780"/>
        <end position="870"/>
    </location>
</feature>
<dbReference type="Proteomes" id="UP000821853">
    <property type="component" value="Chromosome 10"/>
</dbReference>
<name>A0A9J6FML9_HAELO</name>
<feature type="domain" description="Ig-like" evidence="3">
    <location>
        <begin position="318"/>
        <end position="404"/>
    </location>
</feature>
<dbReference type="GO" id="GO:0005886">
    <property type="term" value="C:plasma membrane"/>
    <property type="evidence" value="ECO:0007669"/>
    <property type="project" value="TreeGrafter"/>
</dbReference>
<proteinExistence type="predicted"/>
<dbReference type="SMART" id="SM00408">
    <property type="entry name" value="IGc2"/>
    <property type="match status" value="8"/>
</dbReference>
<dbReference type="GO" id="GO:0030424">
    <property type="term" value="C:axon"/>
    <property type="evidence" value="ECO:0007669"/>
    <property type="project" value="TreeGrafter"/>
</dbReference>
<keyword evidence="2" id="KW-0732">Signal</keyword>
<evidence type="ECO:0000313" key="5">
    <source>
        <dbReference type="Proteomes" id="UP000821853"/>
    </source>
</evidence>
<dbReference type="PANTHER" id="PTHR45080:SF32">
    <property type="entry name" value="MAM DOMAIN CONTAINING GLYCOSYLPHOSPHATIDYLINOSITOL ANCHOR 1"/>
    <property type="match status" value="1"/>
</dbReference>
<dbReference type="GO" id="GO:0008046">
    <property type="term" value="F:axon guidance receptor activity"/>
    <property type="evidence" value="ECO:0007669"/>
    <property type="project" value="TreeGrafter"/>
</dbReference>
<dbReference type="InterPro" id="IPR003599">
    <property type="entry name" value="Ig_sub"/>
</dbReference>
<feature type="chain" id="PRO_5039925748" description="Ig-like domain-containing protein" evidence="2">
    <location>
        <begin position="32"/>
        <end position="1031"/>
    </location>
</feature>
<dbReference type="InterPro" id="IPR036179">
    <property type="entry name" value="Ig-like_dom_sf"/>
</dbReference>
<comment type="caution">
    <text evidence="4">The sequence shown here is derived from an EMBL/GenBank/DDBJ whole genome shotgun (WGS) entry which is preliminary data.</text>
</comment>
<evidence type="ECO:0000259" key="3">
    <source>
        <dbReference type="PROSITE" id="PS50835"/>
    </source>
</evidence>
<dbReference type="GO" id="GO:0043025">
    <property type="term" value="C:neuronal cell body"/>
    <property type="evidence" value="ECO:0007669"/>
    <property type="project" value="TreeGrafter"/>
</dbReference>
<evidence type="ECO:0000313" key="4">
    <source>
        <dbReference type="EMBL" id="KAH9364301.1"/>
    </source>
</evidence>